<accession>A0A8J6B280</accession>
<feature type="transmembrane region" description="Helical" evidence="1">
    <location>
        <begin position="356"/>
        <end position="383"/>
    </location>
</feature>
<proteinExistence type="predicted"/>
<feature type="transmembrane region" description="Helical" evidence="1">
    <location>
        <begin position="303"/>
        <end position="336"/>
    </location>
</feature>
<feature type="transmembrane region" description="Helical" evidence="1">
    <location>
        <begin position="113"/>
        <end position="133"/>
    </location>
</feature>
<feature type="transmembrane region" description="Helical" evidence="1">
    <location>
        <begin position="218"/>
        <end position="242"/>
    </location>
</feature>
<organism evidence="2 3">
    <name type="scientific">Carpediemonas membranifera</name>
    <dbReference type="NCBI Taxonomy" id="201153"/>
    <lineage>
        <taxon>Eukaryota</taxon>
        <taxon>Metamonada</taxon>
        <taxon>Carpediemonas-like organisms</taxon>
        <taxon>Carpediemonas</taxon>
    </lineage>
</organism>
<feature type="transmembrane region" description="Helical" evidence="1">
    <location>
        <begin position="262"/>
        <end position="283"/>
    </location>
</feature>
<sequence length="417" mass="46973">MIASHARLCPGEIDRVGLISQPSDPELMMAQRDLRSGVECAVLDHLSSIAAPMSLSSDMTTRELIVWVCRTLQETDNLTFLFSLLVAGGILLYIPAYFSAAKDYRQKAYFARVNLLIIIFTVMQVIVTVVWPFSQVMLIQFLLCSFGVPYSCYLPKTIPYILFNQVRVRLYPYLSGVFFYAFIGYTFTTSIFFTRLVRCTSLVQGAELTAKKRLIVPLWEHAVVWSFAVILTLIRVTASVLIELSSFVLPSPAVMVLSFLNAMFRMLVLAVVFAAEWVLFVFVVRSMRDASAGNRKRPNYTALLLSFVLPFTFYVIFLVIYVGLSLVVSVLNVVYLMSPSVLLDTVIVEVQTVAHLTYSVVSVILYLQQAVIVLSHVAMLAGASIRRRKAARREKSDVPRGMEMTTMYRSTAVNYRI</sequence>
<keyword evidence="1" id="KW-0472">Membrane</keyword>
<feature type="transmembrane region" description="Helical" evidence="1">
    <location>
        <begin position="177"/>
        <end position="197"/>
    </location>
</feature>
<keyword evidence="1" id="KW-1133">Transmembrane helix</keyword>
<evidence type="ECO:0000313" key="3">
    <source>
        <dbReference type="Proteomes" id="UP000717585"/>
    </source>
</evidence>
<keyword evidence="3" id="KW-1185">Reference proteome</keyword>
<feature type="transmembrane region" description="Helical" evidence="1">
    <location>
        <begin position="80"/>
        <end position="101"/>
    </location>
</feature>
<evidence type="ECO:0000313" key="2">
    <source>
        <dbReference type="EMBL" id="KAG9394158.1"/>
    </source>
</evidence>
<protein>
    <submittedName>
        <fullName evidence="2">Uncharacterized protein</fullName>
    </submittedName>
</protein>
<evidence type="ECO:0000256" key="1">
    <source>
        <dbReference type="SAM" id="Phobius"/>
    </source>
</evidence>
<comment type="caution">
    <text evidence="2">The sequence shown here is derived from an EMBL/GenBank/DDBJ whole genome shotgun (WGS) entry which is preliminary data.</text>
</comment>
<keyword evidence="1" id="KW-0812">Transmembrane</keyword>
<dbReference type="AlphaFoldDB" id="A0A8J6B280"/>
<dbReference type="EMBL" id="JAHDYR010000016">
    <property type="protein sequence ID" value="KAG9394158.1"/>
    <property type="molecule type" value="Genomic_DNA"/>
</dbReference>
<name>A0A8J6B280_9EUKA</name>
<reference evidence="2" key="1">
    <citation type="submission" date="2021-05" db="EMBL/GenBank/DDBJ databases">
        <title>A free-living protist that lacks canonical eukaryotic 1 DNA replication and segregation systems.</title>
        <authorList>
            <person name="Salas-Leiva D.E."/>
            <person name="Tromer E.C."/>
            <person name="Curtis B.A."/>
            <person name="Jerlstrom-Hultqvist J."/>
            <person name="Kolisko M."/>
            <person name="Yi Z."/>
            <person name="Salas-Leiva J.S."/>
            <person name="Gallot-Lavallee L."/>
            <person name="Kops G.J.P.L."/>
            <person name="Archibald J.M."/>
            <person name="Simpson A.G.B."/>
            <person name="Roger A.J."/>
        </authorList>
    </citation>
    <scope>NUCLEOTIDE SEQUENCE</scope>
    <source>
        <strain evidence="2">BICM</strain>
    </source>
</reference>
<dbReference type="Proteomes" id="UP000717585">
    <property type="component" value="Unassembled WGS sequence"/>
</dbReference>
<gene>
    <name evidence="2" type="ORF">J8273_4260</name>
</gene>